<dbReference type="EC" id="3.1.26.5" evidence="7 8"/>
<dbReference type="GO" id="GO:0004526">
    <property type="term" value="F:ribonuclease P activity"/>
    <property type="evidence" value="ECO:0007669"/>
    <property type="project" value="UniProtKB-UniRule"/>
</dbReference>
<evidence type="ECO:0000256" key="2">
    <source>
        <dbReference type="ARBA" id="ARBA00022694"/>
    </source>
</evidence>
<comment type="function">
    <text evidence="1 7">RNaseP catalyzes the removal of the 5'-leader sequence from pre-tRNA to produce the mature 5'-terminus. It can also cleave other RNA substrates such as 4.5S RNA. The protein component plays an auxiliary but essential role in vivo by binding to the 5'-leader sequence and broadening the substrate specificity of the ribozyme.</text>
</comment>
<comment type="subunit">
    <text evidence="7">Consists of a catalytic RNA component (M1 or rnpB) and a protein subunit.</text>
</comment>
<evidence type="ECO:0000256" key="6">
    <source>
        <dbReference type="ARBA" id="ARBA00022884"/>
    </source>
</evidence>
<comment type="similarity">
    <text evidence="7">Belongs to the RnpA family.</text>
</comment>
<dbReference type="PROSITE" id="PS00648">
    <property type="entry name" value="RIBONUCLEASE_P"/>
    <property type="match status" value="1"/>
</dbReference>
<dbReference type="RefSeq" id="WP_139085755.1">
    <property type="nucleotide sequence ID" value="NZ_VDFR01000004.1"/>
</dbReference>
<dbReference type="PANTHER" id="PTHR33992:SF1">
    <property type="entry name" value="RIBONUCLEASE P PROTEIN COMPONENT"/>
    <property type="match status" value="1"/>
</dbReference>
<sequence>MLSAAHRLRTSDDIRTTIRRGRRAGSRTVLAHGRLGARSSGDPSRIAFVVGKQVGNAVTRNTVKRRLRALMSTRLGLLPDGSDVVLRALPPSARRSSPELAHDLDLVLDRLNQSRTSS</sequence>
<dbReference type="EMBL" id="VDFR01000004">
    <property type="protein sequence ID" value="TNC52183.1"/>
    <property type="molecule type" value="Genomic_DNA"/>
</dbReference>
<dbReference type="Proteomes" id="UP000306740">
    <property type="component" value="Unassembled WGS sequence"/>
</dbReference>
<dbReference type="GO" id="GO:0042781">
    <property type="term" value="F:3'-tRNA processing endoribonuclease activity"/>
    <property type="evidence" value="ECO:0007669"/>
    <property type="project" value="TreeGrafter"/>
</dbReference>
<dbReference type="GO" id="GO:0000049">
    <property type="term" value="F:tRNA binding"/>
    <property type="evidence" value="ECO:0007669"/>
    <property type="project" value="UniProtKB-UniRule"/>
</dbReference>
<comment type="caution">
    <text evidence="9">The sequence shown here is derived from an EMBL/GenBank/DDBJ whole genome shotgun (WGS) entry which is preliminary data.</text>
</comment>
<evidence type="ECO:0000256" key="4">
    <source>
        <dbReference type="ARBA" id="ARBA00022759"/>
    </source>
</evidence>
<reference evidence="9 10" key="1">
    <citation type="submission" date="2019-05" db="EMBL/GenBank/DDBJ databases">
        <title>Mumia sp. nov., isolated from the intestinal contents of plateau pika (Ochotona curzoniae) in the Qinghai-Tibet plateau of China.</title>
        <authorList>
            <person name="Tian Z."/>
        </authorList>
    </citation>
    <scope>NUCLEOTIDE SEQUENCE [LARGE SCALE GENOMIC DNA]</scope>
    <source>
        <strain evidence="10">527</strain>
    </source>
</reference>
<dbReference type="GO" id="GO:0030677">
    <property type="term" value="C:ribonuclease P complex"/>
    <property type="evidence" value="ECO:0007669"/>
    <property type="project" value="TreeGrafter"/>
</dbReference>
<dbReference type="InterPro" id="IPR020568">
    <property type="entry name" value="Ribosomal_Su5_D2-typ_SF"/>
</dbReference>
<dbReference type="OrthoDB" id="196964at2"/>
<dbReference type="Gene3D" id="3.30.230.10">
    <property type="match status" value="1"/>
</dbReference>
<evidence type="ECO:0000256" key="7">
    <source>
        <dbReference type="HAMAP-Rule" id="MF_00227"/>
    </source>
</evidence>
<keyword evidence="4 7" id="KW-0255">Endonuclease</keyword>
<gene>
    <name evidence="7 9" type="primary">rnpA</name>
    <name evidence="9" type="ORF">FHE65_00985</name>
</gene>
<evidence type="ECO:0000313" key="10">
    <source>
        <dbReference type="Proteomes" id="UP000306740"/>
    </source>
</evidence>
<keyword evidence="5 7" id="KW-0378">Hydrolase</keyword>
<dbReference type="InterPro" id="IPR020539">
    <property type="entry name" value="RNase_P_CS"/>
</dbReference>
<comment type="catalytic activity">
    <reaction evidence="7">
        <text>Endonucleolytic cleavage of RNA, removing 5'-extranucleotides from tRNA precursor.</text>
        <dbReference type="EC" id="3.1.26.5"/>
    </reaction>
</comment>
<keyword evidence="6 7" id="KW-0694">RNA-binding</keyword>
<organism evidence="9 10">
    <name type="scientific">Mumia zhuanghuii</name>
    <dbReference type="NCBI Taxonomy" id="2585211"/>
    <lineage>
        <taxon>Bacteria</taxon>
        <taxon>Bacillati</taxon>
        <taxon>Actinomycetota</taxon>
        <taxon>Actinomycetes</taxon>
        <taxon>Propionibacteriales</taxon>
        <taxon>Nocardioidaceae</taxon>
        <taxon>Mumia</taxon>
    </lineage>
</organism>
<evidence type="ECO:0000256" key="1">
    <source>
        <dbReference type="ARBA" id="ARBA00002663"/>
    </source>
</evidence>
<proteinExistence type="inferred from homology"/>
<dbReference type="HAMAP" id="MF_00227">
    <property type="entry name" value="RNase_P"/>
    <property type="match status" value="1"/>
</dbReference>
<evidence type="ECO:0000256" key="5">
    <source>
        <dbReference type="ARBA" id="ARBA00022801"/>
    </source>
</evidence>
<evidence type="ECO:0000256" key="8">
    <source>
        <dbReference type="NCBIfam" id="TIGR00188"/>
    </source>
</evidence>
<keyword evidence="2 7" id="KW-0819">tRNA processing</keyword>
<dbReference type="InterPro" id="IPR014721">
    <property type="entry name" value="Ribsml_uS5_D2-typ_fold_subgr"/>
</dbReference>
<name>A0A5C4N0Z0_9ACTN</name>
<keyword evidence="3 7" id="KW-0540">Nuclease</keyword>
<dbReference type="AlphaFoldDB" id="A0A5C4N0Z0"/>
<dbReference type="SUPFAM" id="SSF54211">
    <property type="entry name" value="Ribosomal protein S5 domain 2-like"/>
    <property type="match status" value="1"/>
</dbReference>
<dbReference type="PANTHER" id="PTHR33992">
    <property type="entry name" value="RIBONUCLEASE P PROTEIN COMPONENT"/>
    <property type="match status" value="1"/>
</dbReference>
<dbReference type="InterPro" id="IPR000100">
    <property type="entry name" value="RNase_P"/>
</dbReference>
<accession>A0A5C4N0Z0</accession>
<protein>
    <recommendedName>
        <fullName evidence="7 8">Ribonuclease P protein component</fullName>
        <shortName evidence="7">RNase P protein</shortName>
        <shortName evidence="7">RNaseP protein</shortName>
        <ecNumber evidence="7 8">3.1.26.5</ecNumber>
    </recommendedName>
    <alternativeName>
        <fullName evidence="7">Protein C5</fullName>
    </alternativeName>
</protein>
<evidence type="ECO:0000313" key="9">
    <source>
        <dbReference type="EMBL" id="TNC52183.1"/>
    </source>
</evidence>
<dbReference type="NCBIfam" id="TIGR00188">
    <property type="entry name" value="rnpA"/>
    <property type="match status" value="1"/>
</dbReference>
<evidence type="ECO:0000256" key="3">
    <source>
        <dbReference type="ARBA" id="ARBA00022722"/>
    </source>
</evidence>
<dbReference type="GO" id="GO:0001682">
    <property type="term" value="P:tRNA 5'-leader removal"/>
    <property type="evidence" value="ECO:0007669"/>
    <property type="project" value="UniProtKB-UniRule"/>
</dbReference>
<dbReference type="Pfam" id="PF00825">
    <property type="entry name" value="Ribonuclease_P"/>
    <property type="match status" value="1"/>
</dbReference>